<reference evidence="1 2" key="1">
    <citation type="journal article" date="2020" name="BMC Genomics">
        <title>Intraspecific diversification of the crop wild relative Brassica cretica Lam. using demographic model selection.</title>
        <authorList>
            <person name="Kioukis A."/>
            <person name="Michalopoulou V.A."/>
            <person name="Briers L."/>
            <person name="Pirintsos S."/>
            <person name="Studholme D.J."/>
            <person name="Pavlidis P."/>
            <person name="Sarris P.F."/>
        </authorList>
    </citation>
    <scope>NUCLEOTIDE SEQUENCE [LARGE SCALE GENOMIC DNA]</scope>
    <source>
        <strain evidence="2">cv. PFS-1207/04</strain>
    </source>
</reference>
<dbReference type="Proteomes" id="UP000266723">
    <property type="component" value="Unassembled WGS sequence"/>
</dbReference>
<accession>A0ABQ7AKL3</accession>
<gene>
    <name evidence="1" type="ORF">DY000_02055723</name>
</gene>
<evidence type="ECO:0000313" key="2">
    <source>
        <dbReference type="Proteomes" id="UP000266723"/>
    </source>
</evidence>
<keyword evidence="2" id="KW-1185">Reference proteome</keyword>
<organism evidence="1 2">
    <name type="scientific">Brassica cretica</name>
    <name type="common">Mustard</name>
    <dbReference type="NCBI Taxonomy" id="69181"/>
    <lineage>
        <taxon>Eukaryota</taxon>
        <taxon>Viridiplantae</taxon>
        <taxon>Streptophyta</taxon>
        <taxon>Embryophyta</taxon>
        <taxon>Tracheophyta</taxon>
        <taxon>Spermatophyta</taxon>
        <taxon>Magnoliopsida</taxon>
        <taxon>eudicotyledons</taxon>
        <taxon>Gunneridae</taxon>
        <taxon>Pentapetalae</taxon>
        <taxon>rosids</taxon>
        <taxon>malvids</taxon>
        <taxon>Brassicales</taxon>
        <taxon>Brassicaceae</taxon>
        <taxon>Brassiceae</taxon>
        <taxon>Brassica</taxon>
    </lineage>
</organism>
<protein>
    <submittedName>
        <fullName evidence="1">Uncharacterized protein</fullName>
    </submittedName>
</protein>
<proteinExistence type="predicted"/>
<dbReference type="EMBL" id="QGKV02002055">
    <property type="protein sequence ID" value="KAF3498269.1"/>
    <property type="molecule type" value="Genomic_DNA"/>
</dbReference>
<comment type="caution">
    <text evidence="1">The sequence shown here is derived from an EMBL/GenBank/DDBJ whole genome shotgun (WGS) entry which is preliminary data.</text>
</comment>
<evidence type="ECO:0000313" key="1">
    <source>
        <dbReference type="EMBL" id="KAF3498269.1"/>
    </source>
</evidence>
<sequence length="177" mass="20047">MTEPSRRRCMKTVRRLLDPDLYDPAMVRRLKEWRNGRPKEAVFLRCSEMTHREGHELLTKRSVYPSDRIVGGNGLMDATKIYGRGSLIIQGVSELPGNFLCLEVNENPSDPLGAGASKDILDVFWMDDMITWLPKKGLVRAKLRGRAFWKSKTFILKSMNISGEGRFMAGLKSTSNG</sequence>
<name>A0ABQ7AKL3_BRACR</name>